<organism evidence="2 3">
    <name type="scientific">Streptantibioticus rubrisoli</name>
    <dbReference type="NCBI Taxonomy" id="1387313"/>
    <lineage>
        <taxon>Bacteria</taxon>
        <taxon>Bacillati</taxon>
        <taxon>Actinomycetota</taxon>
        <taxon>Actinomycetes</taxon>
        <taxon>Kitasatosporales</taxon>
        <taxon>Streptomycetaceae</taxon>
        <taxon>Streptantibioticus</taxon>
    </lineage>
</organism>
<name>A0ABT1PKT6_9ACTN</name>
<proteinExistence type="predicted"/>
<evidence type="ECO:0000313" key="2">
    <source>
        <dbReference type="EMBL" id="MCQ4045986.1"/>
    </source>
</evidence>
<dbReference type="InterPro" id="IPR007278">
    <property type="entry name" value="DUF397"/>
</dbReference>
<protein>
    <submittedName>
        <fullName evidence="2">DUF397 domain-containing protein</fullName>
    </submittedName>
</protein>
<feature type="domain" description="DUF397" evidence="1">
    <location>
        <begin position="4"/>
        <end position="56"/>
    </location>
</feature>
<accession>A0ABT1PKT6</accession>
<evidence type="ECO:0000313" key="3">
    <source>
        <dbReference type="Proteomes" id="UP001206206"/>
    </source>
</evidence>
<dbReference type="Proteomes" id="UP001206206">
    <property type="component" value="Unassembled WGS sequence"/>
</dbReference>
<dbReference type="RefSeq" id="WP_255932143.1">
    <property type="nucleotide sequence ID" value="NZ_JANFNH010000053.1"/>
</dbReference>
<keyword evidence="3" id="KW-1185">Reference proteome</keyword>
<reference evidence="2 3" key="1">
    <citation type="submission" date="2022-06" db="EMBL/GenBank/DDBJ databases">
        <title>Draft genome sequence of type strain Streptomyces rubrisoli DSM 42083.</title>
        <authorList>
            <person name="Duangmal K."/>
            <person name="Klaysubun C."/>
        </authorList>
    </citation>
    <scope>NUCLEOTIDE SEQUENCE [LARGE SCALE GENOMIC DNA]</scope>
    <source>
        <strain evidence="2 3">DSM 42083</strain>
    </source>
</reference>
<dbReference type="EMBL" id="JANFNH010000053">
    <property type="protein sequence ID" value="MCQ4045986.1"/>
    <property type="molecule type" value="Genomic_DNA"/>
</dbReference>
<evidence type="ECO:0000259" key="1">
    <source>
        <dbReference type="Pfam" id="PF04149"/>
    </source>
</evidence>
<dbReference type="Pfam" id="PF04149">
    <property type="entry name" value="DUF397"/>
    <property type="match status" value="1"/>
</dbReference>
<comment type="caution">
    <text evidence="2">The sequence shown here is derived from an EMBL/GenBank/DDBJ whole genome shotgun (WGS) entry which is preliminary data.</text>
</comment>
<sequence>MSPLHWQKSSFSGTGSNCLNVAISTPGTIHLRESDRPEVILTTTPARLADLLRRIKAGGLDRP</sequence>
<gene>
    <name evidence="2" type="ORF">NON19_29080</name>
</gene>